<dbReference type="OrthoDB" id="3443447at2759"/>
<dbReference type="Proteomes" id="UP000008177">
    <property type="component" value="Unplaced contigs"/>
</dbReference>
<dbReference type="AlphaFoldDB" id="G2Y6X8"/>
<name>G2Y6X8_BOTF4</name>
<reference evidence="2" key="1">
    <citation type="journal article" date="2011" name="PLoS Genet.">
        <title>Genomic analysis of the necrotrophic fungal pathogens Sclerotinia sclerotiorum and Botrytis cinerea.</title>
        <authorList>
            <person name="Amselem J."/>
            <person name="Cuomo C.A."/>
            <person name="van Kan J.A."/>
            <person name="Viaud M."/>
            <person name="Benito E.P."/>
            <person name="Couloux A."/>
            <person name="Coutinho P.M."/>
            <person name="de Vries R.P."/>
            <person name="Dyer P.S."/>
            <person name="Fillinger S."/>
            <person name="Fournier E."/>
            <person name="Gout L."/>
            <person name="Hahn M."/>
            <person name="Kohn L."/>
            <person name="Lapalu N."/>
            <person name="Plummer K.M."/>
            <person name="Pradier J.M."/>
            <person name="Quevillon E."/>
            <person name="Sharon A."/>
            <person name="Simon A."/>
            <person name="ten Have A."/>
            <person name="Tudzynski B."/>
            <person name="Tudzynski P."/>
            <person name="Wincker P."/>
            <person name="Andrew M."/>
            <person name="Anthouard V."/>
            <person name="Beever R.E."/>
            <person name="Beffa R."/>
            <person name="Benoit I."/>
            <person name="Bouzid O."/>
            <person name="Brault B."/>
            <person name="Chen Z."/>
            <person name="Choquer M."/>
            <person name="Collemare J."/>
            <person name="Cotton P."/>
            <person name="Danchin E.G."/>
            <person name="Da Silva C."/>
            <person name="Gautier A."/>
            <person name="Giraud C."/>
            <person name="Giraud T."/>
            <person name="Gonzalez C."/>
            <person name="Grossetete S."/>
            <person name="Guldener U."/>
            <person name="Henrissat B."/>
            <person name="Howlett B.J."/>
            <person name="Kodira C."/>
            <person name="Kretschmer M."/>
            <person name="Lappartient A."/>
            <person name="Leroch M."/>
            <person name="Levis C."/>
            <person name="Mauceli E."/>
            <person name="Neuveglise C."/>
            <person name="Oeser B."/>
            <person name="Pearson M."/>
            <person name="Poulain J."/>
            <person name="Poussereau N."/>
            <person name="Quesneville H."/>
            <person name="Rascle C."/>
            <person name="Schumacher J."/>
            <person name="Segurens B."/>
            <person name="Sexton A."/>
            <person name="Silva E."/>
            <person name="Sirven C."/>
            <person name="Soanes D.M."/>
            <person name="Talbot N.J."/>
            <person name="Templeton M."/>
            <person name="Yandava C."/>
            <person name="Yarden O."/>
            <person name="Zeng Q."/>
            <person name="Rollins J.A."/>
            <person name="Lebrun M.H."/>
            <person name="Dickman M."/>
        </authorList>
    </citation>
    <scope>NUCLEOTIDE SEQUENCE [LARGE SCALE GENOMIC DNA]</scope>
    <source>
        <strain evidence="2">T4</strain>
    </source>
</reference>
<dbReference type="HOGENOM" id="CLU_2589461_0_0_1"/>
<protein>
    <submittedName>
        <fullName evidence="1">Uncharacterized protein</fullName>
    </submittedName>
</protein>
<evidence type="ECO:0000313" key="1">
    <source>
        <dbReference type="EMBL" id="CCD48380.1"/>
    </source>
</evidence>
<evidence type="ECO:0000313" key="2">
    <source>
        <dbReference type="Proteomes" id="UP000008177"/>
    </source>
</evidence>
<dbReference type="EMBL" id="FQ790293">
    <property type="protein sequence ID" value="CCD48380.1"/>
    <property type="molecule type" value="Genomic_DNA"/>
</dbReference>
<accession>G2Y6X8</accession>
<proteinExistence type="predicted"/>
<gene>
    <name evidence="1" type="ORF">BofuT4_uP107640.1</name>
</gene>
<sequence>MSPSITISHFDRYASVYFAWAKPKQEDQPATSPHPLLPSFEYPNPASSTCGSSILPVGFKPLWVFESMRAELAGWLCEVD</sequence>
<dbReference type="InParanoid" id="G2Y6X8"/>
<organism evidence="1 2">
    <name type="scientific">Botryotinia fuckeliana (strain T4)</name>
    <name type="common">Noble rot fungus</name>
    <name type="synonym">Botrytis cinerea</name>
    <dbReference type="NCBI Taxonomy" id="999810"/>
    <lineage>
        <taxon>Eukaryota</taxon>
        <taxon>Fungi</taxon>
        <taxon>Dikarya</taxon>
        <taxon>Ascomycota</taxon>
        <taxon>Pezizomycotina</taxon>
        <taxon>Leotiomycetes</taxon>
        <taxon>Helotiales</taxon>
        <taxon>Sclerotiniaceae</taxon>
        <taxon>Botrytis</taxon>
    </lineage>
</organism>